<accession>K4L019</accession>
<dbReference type="EMBL" id="CP003746">
    <property type="protein sequence ID" value="AFU99522.1"/>
    <property type="molecule type" value="Genomic_DNA"/>
</dbReference>
<keyword evidence="1" id="KW-0732">Signal</keyword>
<gene>
    <name evidence="2" type="ordered locus">M5M_11725</name>
</gene>
<dbReference type="RefSeq" id="WP_015047686.1">
    <property type="nucleotide sequence ID" value="NC_018868.3"/>
</dbReference>
<organism evidence="2 3">
    <name type="scientific">Simiduia agarivorans (strain DSM 21679 / JCM 13881 / BCRC 17597 / SA1)</name>
    <dbReference type="NCBI Taxonomy" id="1117647"/>
    <lineage>
        <taxon>Bacteria</taxon>
        <taxon>Pseudomonadati</taxon>
        <taxon>Pseudomonadota</taxon>
        <taxon>Gammaproteobacteria</taxon>
        <taxon>Cellvibrionales</taxon>
        <taxon>Cellvibrionaceae</taxon>
        <taxon>Simiduia</taxon>
    </lineage>
</organism>
<feature type="signal peptide" evidence="1">
    <location>
        <begin position="1"/>
        <end position="18"/>
    </location>
</feature>
<sequence>MRIALFAMLFLVAFNVHSHTDTNLKLNDGYLIGLPENYSPAKFDFNTLTLSISGKTVTFPECVRDMFAFEVDDLQVTASWYHDIEEEDSLPPYITIGSKGMHRNYLLINMDTLKPVALEWGYGGNESDMECIRKFNVKNT</sequence>
<feature type="chain" id="PRO_5003880981" evidence="1">
    <location>
        <begin position="19"/>
        <end position="140"/>
    </location>
</feature>
<dbReference type="KEGG" id="saga:M5M_11725"/>
<dbReference type="AlphaFoldDB" id="K4L019"/>
<evidence type="ECO:0000313" key="2">
    <source>
        <dbReference type="EMBL" id="AFU99522.1"/>
    </source>
</evidence>
<reference evidence="2 3" key="1">
    <citation type="journal article" date="2013" name="Genome Announc.">
        <title>Complete genome sequence of Simiduia agarivorans SA1(T), a marine bacterium able to degrade a variety of polysaccharides.</title>
        <authorList>
            <person name="Lin S.Y."/>
            <person name="Shieh W.Y."/>
            <person name="Chen J.S."/>
            <person name="Tang S.L."/>
        </authorList>
    </citation>
    <scope>NUCLEOTIDE SEQUENCE [LARGE SCALE GENOMIC DNA]</scope>
    <source>
        <strain evidence="3">DSM 21679 / JCM 13881 / BCRC 17597 / SA1</strain>
    </source>
</reference>
<evidence type="ECO:0000256" key="1">
    <source>
        <dbReference type="SAM" id="SignalP"/>
    </source>
</evidence>
<dbReference type="eggNOG" id="ENOG502ZCPZ">
    <property type="taxonomic scope" value="Bacteria"/>
</dbReference>
<evidence type="ECO:0000313" key="3">
    <source>
        <dbReference type="Proteomes" id="UP000000466"/>
    </source>
</evidence>
<dbReference type="Proteomes" id="UP000000466">
    <property type="component" value="Chromosome"/>
</dbReference>
<proteinExistence type="predicted"/>
<dbReference type="OrthoDB" id="7058900at2"/>
<keyword evidence="3" id="KW-1185">Reference proteome</keyword>
<dbReference type="STRING" id="1117647.M5M_11725"/>
<dbReference type="HOGENOM" id="CLU_1833867_0_0_6"/>
<protein>
    <submittedName>
        <fullName evidence="2">Uncharacterized protein</fullName>
    </submittedName>
</protein>
<name>K4L019_SIMAS</name>